<sequence length="1253" mass="137145">MKLLVRVQQPPAGSYRTVELDYSPGTTGVDIHRELSHVWGSNNFSWSVQGQDIRELTPGQHPWTSGAQLTVLPPAPSATILPSPDEKALFTLRVVHGPDSHSQFPLSRGSWEIGRQASLLTIDDPALAPIEGFLEVTASGVYFSSEGSRRKLEVGEKFILGRSVLVLDQYEYRAPLFRDPVVQDIDAPAPKSKLLLVATMVLPLIVGLLIAWFTQLWLVLLMACGSSLLMGLHAFSQGRERSSVRRQITQLARKEEQAIAHYRGADQIHADTGIVVGRGTRPIRVRGKQRELGSLPEVQGAPYVISVEELAPLVSGLPLSTQRLALYQLLAQNQPVYLLVQEQEATWFLRLIDPLLAATNGCTVSPAELSSLETGFLVCSYLPPSLPPELLPFPLADKGDHRESAELFSQSTSWYDVVLDGINEERYCALLANLGRVTTSSLLQRVSVAATNTSQLPAYALPELPEGNQPRNLWAEEIFMYAGLACESNDDLKLGLVHHGPHFLCAGTTGSGKSQLLRSLLWSTALTYPPQRLSFVLIDFKGGAGLGPLASLPHCVSLISDLDASQLMRTMKFLRADLTHRKQVWKQLGVSSYNDYIDLCRNARTAPDFPELIICIDEFRMLVDDYPDIMSEMMKIATIGRSLGYHLVLATQRPQGAISPDIRANISTVMCLRVSSAQESFNVLGSEEASHISARFPGRGLLRSADNEMVEFQAPLITGLYRQEHQGRCQARFVLDLPGSQEPTSCQALSDAELDATNTAIHQAYRNAHQLPTYQPIPASLSAPCHTDLPESAAPFALLLGQYEIAELGFQAPFIWSAEDGPILVQGGSNEWIPALRATLLQALIQGYAVLCLTPSEQRAREIRSWGKEYAEQFDVFTYQDSNYLQHLLACCAEVPGPGQLLIIDTLETLLDMLQRYPAAEAHLQQVLNLGDHPTVQVFCTSVTGVRGKYQHIFEHTFMTRIAVENDPLRTHTRDYTLPGSGQFAIEGKVIYDVSEGKVQAGTLAWTELSAPLAAPKIGSRQGPNHLLSDSHRYWLSWRPLPLRSPVSSLPSAAKPHAGALACGVLRNGSVAFTPPLRGGFISVSGPRGSGKTSLLKTLVQANPEYFFIAISSDTGTTAEDISQALARSESLGLRPILLIDDLDKLNHDIQQTILAQKEKFGSVVVTYTPWPRWSSSPILAALSGTSTGIVLTPHSSADMSFYPGVPLPLDLKTYGQLPAGRGVIIDHATVTAFQTALPDEQVTGRKEPDVQE</sequence>
<dbReference type="Proteomes" id="UP000824134">
    <property type="component" value="Unassembled WGS sequence"/>
</dbReference>
<dbReference type="Pfam" id="PF01580">
    <property type="entry name" value="FtsK_SpoIIIE"/>
    <property type="match status" value="1"/>
</dbReference>
<dbReference type="CDD" id="cd01127">
    <property type="entry name" value="TrwB_TraG_TraD_VirD4"/>
    <property type="match status" value="1"/>
</dbReference>
<feature type="binding site" evidence="3">
    <location>
        <begin position="507"/>
        <end position="514"/>
    </location>
    <ligand>
        <name>ATP</name>
        <dbReference type="ChEBI" id="CHEBI:30616"/>
    </ligand>
</feature>
<feature type="transmembrane region" description="Helical" evidence="4">
    <location>
        <begin position="194"/>
        <end position="213"/>
    </location>
</feature>
<dbReference type="PANTHER" id="PTHR22683">
    <property type="entry name" value="SPORULATION PROTEIN RELATED"/>
    <property type="match status" value="1"/>
</dbReference>
<comment type="caution">
    <text evidence="6">The sequence shown here is derived from an EMBL/GenBank/DDBJ whole genome shotgun (WGS) entry which is preliminary data.</text>
</comment>
<evidence type="ECO:0000256" key="4">
    <source>
        <dbReference type="SAM" id="Phobius"/>
    </source>
</evidence>
<dbReference type="Gene3D" id="3.40.50.300">
    <property type="entry name" value="P-loop containing nucleotide triphosphate hydrolases"/>
    <property type="match status" value="2"/>
</dbReference>
<dbReference type="InterPro" id="IPR027417">
    <property type="entry name" value="P-loop_NTPase"/>
</dbReference>
<dbReference type="CDD" id="cd00009">
    <property type="entry name" value="AAA"/>
    <property type="match status" value="1"/>
</dbReference>
<evidence type="ECO:0000256" key="3">
    <source>
        <dbReference type="PROSITE-ProRule" id="PRU00289"/>
    </source>
</evidence>
<dbReference type="InterPro" id="IPR002543">
    <property type="entry name" value="FtsK_dom"/>
</dbReference>
<dbReference type="SMART" id="SM00382">
    <property type="entry name" value="AAA"/>
    <property type="match status" value="2"/>
</dbReference>
<keyword evidence="4" id="KW-1133">Transmembrane helix</keyword>
<evidence type="ECO:0000259" key="5">
    <source>
        <dbReference type="PROSITE" id="PS50901"/>
    </source>
</evidence>
<keyword evidence="4" id="KW-0472">Membrane</keyword>
<dbReference type="GO" id="GO:0003677">
    <property type="term" value="F:DNA binding"/>
    <property type="evidence" value="ECO:0007669"/>
    <property type="project" value="InterPro"/>
</dbReference>
<feature type="domain" description="FtsK" evidence="5">
    <location>
        <begin position="489"/>
        <end position="681"/>
    </location>
</feature>
<dbReference type="GO" id="GO:0016887">
    <property type="term" value="F:ATP hydrolysis activity"/>
    <property type="evidence" value="ECO:0007669"/>
    <property type="project" value="InterPro"/>
</dbReference>
<evidence type="ECO:0000313" key="7">
    <source>
        <dbReference type="Proteomes" id="UP000824134"/>
    </source>
</evidence>
<evidence type="ECO:0000256" key="2">
    <source>
        <dbReference type="ARBA" id="ARBA00022840"/>
    </source>
</evidence>
<keyword evidence="4" id="KW-0812">Transmembrane</keyword>
<proteinExistence type="predicted"/>
<dbReference type="InterPro" id="IPR003959">
    <property type="entry name" value="ATPase_AAA_core"/>
</dbReference>
<accession>A0A9D1ZSY2</accession>
<reference evidence="6" key="2">
    <citation type="submission" date="2021-04" db="EMBL/GenBank/DDBJ databases">
        <authorList>
            <person name="Gilroy R."/>
        </authorList>
    </citation>
    <scope>NUCLEOTIDE SEQUENCE</scope>
    <source>
        <strain evidence="6">ChiHjej12B11-9195</strain>
    </source>
</reference>
<dbReference type="PROSITE" id="PS50901">
    <property type="entry name" value="FTSK"/>
    <property type="match status" value="1"/>
</dbReference>
<keyword evidence="1 3" id="KW-0547">Nucleotide-binding</keyword>
<dbReference type="SUPFAM" id="SSF52540">
    <property type="entry name" value="P-loop containing nucleoside triphosphate hydrolases"/>
    <property type="match status" value="2"/>
</dbReference>
<dbReference type="InterPro" id="IPR003593">
    <property type="entry name" value="AAA+_ATPase"/>
</dbReference>
<dbReference type="EMBL" id="DXCN01000074">
    <property type="protein sequence ID" value="HIY95887.1"/>
    <property type="molecule type" value="Genomic_DNA"/>
</dbReference>
<reference evidence="6" key="1">
    <citation type="journal article" date="2021" name="PeerJ">
        <title>Extensive microbial diversity within the chicken gut microbiome revealed by metagenomics and culture.</title>
        <authorList>
            <person name="Gilroy R."/>
            <person name="Ravi A."/>
            <person name="Getino M."/>
            <person name="Pursley I."/>
            <person name="Horton D.L."/>
            <person name="Alikhan N.F."/>
            <person name="Baker D."/>
            <person name="Gharbi K."/>
            <person name="Hall N."/>
            <person name="Watson M."/>
            <person name="Adriaenssens E.M."/>
            <person name="Foster-Nyarko E."/>
            <person name="Jarju S."/>
            <person name="Secka A."/>
            <person name="Antonio M."/>
            <person name="Oren A."/>
            <person name="Chaudhuri R.R."/>
            <person name="La Ragione R."/>
            <person name="Hildebrand F."/>
            <person name="Pallen M.J."/>
        </authorList>
    </citation>
    <scope>NUCLEOTIDE SEQUENCE</scope>
    <source>
        <strain evidence="6">ChiHjej12B11-9195</strain>
    </source>
</reference>
<evidence type="ECO:0000313" key="6">
    <source>
        <dbReference type="EMBL" id="HIY95887.1"/>
    </source>
</evidence>
<dbReference type="GO" id="GO:0005524">
    <property type="term" value="F:ATP binding"/>
    <property type="evidence" value="ECO:0007669"/>
    <property type="project" value="UniProtKB-UniRule"/>
</dbReference>
<organism evidence="6 7">
    <name type="scientific">Candidatus Rothia avicola</name>
    <dbReference type="NCBI Taxonomy" id="2840478"/>
    <lineage>
        <taxon>Bacteria</taxon>
        <taxon>Bacillati</taxon>
        <taxon>Actinomycetota</taxon>
        <taxon>Actinomycetes</taxon>
        <taxon>Micrococcales</taxon>
        <taxon>Micrococcaceae</taxon>
        <taxon>Rothia</taxon>
    </lineage>
</organism>
<dbReference type="InterPro" id="IPR050206">
    <property type="entry name" value="FtsK/SpoIIIE/SftA"/>
</dbReference>
<dbReference type="AlphaFoldDB" id="A0A9D1ZSY2"/>
<protein>
    <submittedName>
        <fullName evidence="6">AAA family ATPase</fullName>
    </submittedName>
</protein>
<evidence type="ECO:0000256" key="1">
    <source>
        <dbReference type="ARBA" id="ARBA00022741"/>
    </source>
</evidence>
<gene>
    <name evidence="6" type="ORF">H9821_09595</name>
</gene>
<name>A0A9D1ZSY2_9MICC</name>
<keyword evidence="2 3" id="KW-0067">ATP-binding</keyword>
<dbReference type="Pfam" id="PF00004">
    <property type="entry name" value="AAA"/>
    <property type="match status" value="1"/>
</dbReference>
<dbReference type="PANTHER" id="PTHR22683:SF1">
    <property type="entry name" value="TYPE VII SECRETION SYSTEM PROTEIN ESSC"/>
    <property type="match status" value="1"/>
</dbReference>